<sequence>MARGLRGIFINFVGQDRPYFFSRLKRAAAPRIDGELSFLPKIGWREAVHHCNGLLLVQDWEKLYVCNPATQRWAWLPPRPEGVGWDAHLVFDPTASLHYDVISFSRVPRMPRIPIQPDIKGSYGYRGSRVYYPDEIKNLPKSVRAKYDDEGAAEWPPSLYAAHVFSSRTGKWEERVYAREDDVAVTLSDVWLDPWGLHSRSSYQTPRCNAVCWRGAFYLHCRGGFIMRLSLQEHKYQVIKTPKLDDVFTKPRLDFDDFVRKEGPLRNKEICLRLLFEMERERLDREKPAVHIGKSKHGIYYTALCRHQLRVWVLNEAESGPMPEWELKHKADITPSFLQHFLREDKEEIETSWSLDCGMEESDDRMDYCGCDSSDDGVTNLEGKDEWDSSDDGVTNVKGKDDVDSGDTYCGMMPDMDLLGYHPTKEIAFLGNGFEGFAYYLSTSKLQYLGTFYPIGCTHIMVAATHESFIYTPCTDDLLPDHKRNKIHDGDLEEEIDTSGDDDQQDELHTNNDEDLKVD</sequence>
<evidence type="ECO:0000313" key="2">
    <source>
        <dbReference type="EMBL" id="CAL5091755.1"/>
    </source>
</evidence>
<proteinExistence type="predicted"/>
<feature type="region of interest" description="Disordered" evidence="1">
    <location>
        <begin position="485"/>
        <end position="519"/>
    </location>
</feature>
<evidence type="ECO:0000313" key="3">
    <source>
        <dbReference type="Proteomes" id="UP001497457"/>
    </source>
</evidence>
<dbReference type="EMBL" id="OZ075118">
    <property type="protein sequence ID" value="CAL5091755.1"/>
    <property type="molecule type" value="Genomic_DNA"/>
</dbReference>
<reference evidence="2" key="1">
    <citation type="submission" date="2024-10" db="EMBL/GenBank/DDBJ databases">
        <authorList>
            <person name="Ryan C."/>
        </authorList>
    </citation>
    <scope>NUCLEOTIDE SEQUENCE [LARGE SCALE GENOMIC DNA]</scope>
</reference>
<evidence type="ECO:0000256" key="1">
    <source>
        <dbReference type="SAM" id="MobiDB-lite"/>
    </source>
</evidence>
<feature type="compositionally biased region" description="Basic and acidic residues" evidence="1">
    <location>
        <begin position="506"/>
        <end position="519"/>
    </location>
</feature>
<dbReference type="Proteomes" id="UP001497457">
    <property type="component" value="Chromosome 8b"/>
</dbReference>
<accession>A0ABC9GCZ4</accession>
<evidence type="ECO:0008006" key="4">
    <source>
        <dbReference type="Google" id="ProtNLM"/>
    </source>
</evidence>
<organism evidence="2 3">
    <name type="scientific">Urochloa decumbens</name>
    <dbReference type="NCBI Taxonomy" id="240449"/>
    <lineage>
        <taxon>Eukaryota</taxon>
        <taxon>Viridiplantae</taxon>
        <taxon>Streptophyta</taxon>
        <taxon>Embryophyta</taxon>
        <taxon>Tracheophyta</taxon>
        <taxon>Spermatophyta</taxon>
        <taxon>Magnoliopsida</taxon>
        <taxon>Liliopsida</taxon>
        <taxon>Poales</taxon>
        <taxon>Poaceae</taxon>
        <taxon>PACMAD clade</taxon>
        <taxon>Panicoideae</taxon>
        <taxon>Panicodae</taxon>
        <taxon>Paniceae</taxon>
        <taxon>Melinidinae</taxon>
        <taxon>Urochloa</taxon>
    </lineage>
</organism>
<keyword evidence="3" id="KW-1185">Reference proteome</keyword>
<feature type="compositionally biased region" description="Acidic residues" evidence="1">
    <location>
        <begin position="491"/>
        <end position="505"/>
    </location>
</feature>
<protein>
    <recommendedName>
        <fullName evidence="4">F-box protein</fullName>
    </recommendedName>
</protein>
<name>A0ABC9GCZ4_9POAL</name>
<dbReference type="AlphaFoldDB" id="A0ABC9GCZ4"/>
<dbReference type="PANTHER" id="PTHR34591">
    <property type="entry name" value="OS03G0653100 PROTEIN-RELATED"/>
    <property type="match status" value="1"/>
</dbReference>
<dbReference type="PANTHER" id="PTHR34591:SF28">
    <property type="entry name" value="F-BOX DOMAIN-CONTAINING PROTEIN"/>
    <property type="match status" value="1"/>
</dbReference>
<gene>
    <name evidence="2" type="ORF">URODEC1_LOCUS114539</name>
</gene>